<dbReference type="GO" id="GO:0004824">
    <property type="term" value="F:lysine-tRNA ligase activity"/>
    <property type="evidence" value="ECO:0007669"/>
    <property type="project" value="UniProtKB-EC"/>
</dbReference>
<dbReference type="PRINTS" id="PR00982">
    <property type="entry name" value="TRNASYNTHLYS"/>
</dbReference>
<dbReference type="SUPFAM" id="SSF55681">
    <property type="entry name" value="Class II aaRS and biotin synthetases"/>
    <property type="match status" value="1"/>
</dbReference>
<dbReference type="Gene3D" id="3.30.930.10">
    <property type="entry name" value="Bira Bifunctional Protein, Domain 2"/>
    <property type="match status" value="1"/>
</dbReference>
<dbReference type="InterPro" id="IPR002313">
    <property type="entry name" value="Lys-tRNA-ligase_II"/>
</dbReference>
<comment type="subunit">
    <text evidence="3">Homodimer.</text>
</comment>
<reference evidence="15" key="1">
    <citation type="journal article" date="2013" name="PLoS Genet.">
        <title>The genome of Spraguea lophii and the basis of host-microsporidian interactions.</title>
        <authorList>
            <person name="Campbell S.E."/>
            <person name="Williams T.A."/>
            <person name="Yousuf A."/>
            <person name="Soanes D.M."/>
            <person name="Paszkiewicz K.H."/>
            <person name="Williams B.A.P."/>
        </authorList>
    </citation>
    <scope>NUCLEOTIDE SEQUENCE [LARGE SCALE GENOMIC DNA]</scope>
    <source>
        <strain evidence="15">42_110</strain>
    </source>
</reference>
<organism evidence="14 15">
    <name type="scientific">Spraguea lophii (strain 42_110)</name>
    <name type="common">Microsporidian parasite</name>
    <dbReference type="NCBI Taxonomy" id="1358809"/>
    <lineage>
        <taxon>Eukaryota</taxon>
        <taxon>Fungi</taxon>
        <taxon>Fungi incertae sedis</taxon>
        <taxon>Microsporidia</taxon>
        <taxon>Spragueidae</taxon>
        <taxon>Spraguea</taxon>
    </lineage>
</organism>
<dbReference type="PANTHER" id="PTHR42918:SF9">
    <property type="entry name" value="LYSINE--TRNA LIGASE"/>
    <property type="match status" value="1"/>
</dbReference>
<evidence type="ECO:0000256" key="6">
    <source>
        <dbReference type="ARBA" id="ARBA00022741"/>
    </source>
</evidence>
<dbReference type="AlphaFoldDB" id="S7W581"/>
<dbReference type="Pfam" id="PF00152">
    <property type="entry name" value="tRNA-synt_2"/>
    <property type="match status" value="1"/>
</dbReference>
<protein>
    <recommendedName>
        <fullName evidence="11">Lysine--tRNA ligase</fullName>
        <ecNumber evidence="11">6.1.1.6</ecNumber>
    </recommendedName>
    <alternativeName>
        <fullName evidence="11">Lysyl-tRNA synthetase</fullName>
    </alternativeName>
</protein>
<dbReference type="EC" id="6.1.1.6" evidence="11"/>
<dbReference type="PANTHER" id="PTHR42918">
    <property type="entry name" value="LYSYL-TRNA SYNTHETASE"/>
    <property type="match status" value="1"/>
</dbReference>
<evidence type="ECO:0000256" key="12">
    <source>
        <dbReference type="SAM" id="SignalP"/>
    </source>
</evidence>
<keyword evidence="4" id="KW-0963">Cytoplasm</keyword>
<dbReference type="EMBL" id="ATCN01001139">
    <property type="protein sequence ID" value="EPR77916.1"/>
    <property type="molecule type" value="Genomic_DNA"/>
</dbReference>
<keyword evidence="6" id="KW-0547">Nucleotide-binding</keyword>
<evidence type="ECO:0000256" key="10">
    <source>
        <dbReference type="ARBA" id="ARBA00048573"/>
    </source>
</evidence>
<dbReference type="GO" id="GO:0005829">
    <property type="term" value="C:cytosol"/>
    <property type="evidence" value="ECO:0007669"/>
    <property type="project" value="TreeGrafter"/>
</dbReference>
<dbReference type="FunFam" id="3.30.930.10:FF:000238">
    <property type="entry name" value="Lysine--tRNA ligase"/>
    <property type="match status" value="1"/>
</dbReference>
<dbReference type="VEuPathDB" id="MicrosporidiaDB:SLOPH_1334"/>
<gene>
    <name evidence="14" type="ORF">SLOPH_1334</name>
</gene>
<dbReference type="HOGENOM" id="CLU_008255_6_0_1"/>
<dbReference type="InterPro" id="IPR004365">
    <property type="entry name" value="NA-bd_OB_tRNA"/>
</dbReference>
<evidence type="ECO:0000313" key="14">
    <source>
        <dbReference type="EMBL" id="EPR77916.1"/>
    </source>
</evidence>
<keyword evidence="9 14" id="KW-0030">Aminoacyl-tRNA synthetase</keyword>
<dbReference type="Proteomes" id="UP000014978">
    <property type="component" value="Unassembled WGS sequence"/>
</dbReference>
<dbReference type="InterPro" id="IPR034762">
    <property type="entry name" value="Lys-tRNA-ligase_II_bac/euk"/>
</dbReference>
<dbReference type="PROSITE" id="PS50862">
    <property type="entry name" value="AA_TRNA_LIGASE_II"/>
    <property type="match status" value="1"/>
</dbReference>
<dbReference type="InterPro" id="IPR006195">
    <property type="entry name" value="aa-tRNA-synth_II"/>
</dbReference>
<dbReference type="InterPro" id="IPR018149">
    <property type="entry name" value="Lys-tRNA-synth_II_C"/>
</dbReference>
<dbReference type="GO" id="GO:0000049">
    <property type="term" value="F:tRNA binding"/>
    <property type="evidence" value="ECO:0007669"/>
    <property type="project" value="TreeGrafter"/>
</dbReference>
<dbReference type="InterPro" id="IPR044136">
    <property type="entry name" value="Lys-tRNA-ligase_II_N"/>
</dbReference>
<evidence type="ECO:0000256" key="7">
    <source>
        <dbReference type="ARBA" id="ARBA00022840"/>
    </source>
</evidence>
<evidence type="ECO:0000256" key="5">
    <source>
        <dbReference type="ARBA" id="ARBA00022598"/>
    </source>
</evidence>
<dbReference type="GO" id="GO:0005524">
    <property type="term" value="F:ATP binding"/>
    <property type="evidence" value="ECO:0007669"/>
    <property type="project" value="UniProtKB-KW"/>
</dbReference>
<dbReference type="HAMAP" id="MF_00252">
    <property type="entry name" value="Lys_tRNA_synth_class2"/>
    <property type="match status" value="1"/>
</dbReference>
<evidence type="ECO:0000313" key="15">
    <source>
        <dbReference type="Proteomes" id="UP000014978"/>
    </source>
</evidence>
<sequence>MKLLFLFISIPPMSQPENIKKDIKSMETDSANTTEATDAFYLQRLESISNSLKQGKNVYPHKFHVKNTIKEIKSKYSTCQSNSKSEEEVSMAGRVVATRNIGRVNFYKILDDGEIIQIVIIANNAEDGKTNLKEMVKNIKRGDIVGFTGYPGKTKTDELSIFVDDIIILSPCLRTLPVEHFGLKDTELIYRRRYLDLILNMESRNRFITRSKVINYLRDFLIQREFIEVETPILNNIPGGAAAKPFVTFHNELKSNFYLRVSPELYHKKLIVGGLNRVFEIGKQFRNEGIDLTHNPEFTSCEFYMAYADYNDLMEMTEDLLVGMVKEVKGEEKICYEIEKNGIKETTEISFKKPFRRIDFLEEIKNKTGLNLTGESLEKNETLQSIVKYCNENNIELEEPINMTRALDKLASEYIEPECIHPTFLINHPVVMSPLAKTHRKNKYLTERFELFINKKEIINAYTELNNPVDQRERFDQQVKDKDAGDDEAMMFDEGFCMALEYALPPTGGWGIGIDRLVMYLTNAANIKDVLYFPAMKSDN</sequence>
<dbReference type="Gene3D" id="2.40.50.140">
    <property type="entry name" value="Nucleic acid-binding proteins"/>
    <property type="match status" value="1"/>
</dbReference>
<dbReference type="GO" id="GO:0006430">
    <property type="term" value="P:lysyl-tRNA aminoacylation"/>
    <property type="evidence" value="ECO:0007669"/>
    <property type="project" value="InterPro"/>
</dbReference>
<comment type="similarity">
    <text evidence="2">Belongs to the class-II aminoacyl-tRNA synthetase family.</text>
</comment>
<dbReference type="FunCoup" id="S7W581">
    <property type="interactions" value="314"/>
</dbReference>
<dbReference type="InterPro" id="IPR004364">
    <property type="entry name" value="Aa-tRNA-synt_II"/>
</dbReference>
<evidence type="ECO:0000256" key="11">
    <source>
        <dbReference type="RuleBase" id="RU003748"/>
    </source>
</evidence>
<feature type="chain" id="PRO_5004558721" description="Lysine--tRNA ligase" evidence="12">
    <location>
        <begin position="17"/>
        <end position="540"/>
    </location>
</feature>
<dbReference type="SUPFAM" id="SSF50249">
    <property type="entry name" value="Nucleic acid-binding proteins"/>
    <property type="match status" value="1"/>
</dbReference>
<name>S7W581_SPRLO</name>
<evidence type="ECO:0000259" key="13">
    <source>
        <dbReference type="PROSITE" id="PS50862"/>
    </source>
</evidence>
<proteinExistence type="inferred from homology"/>
<evidence type="ECO:0000256" key="2">
    <source>
        <dbReference type="ARBA" id="ARBA00008226"/>
    </source>
</evidence>
<feature type="signal peptide" evidence="12">
    <location>
        <begin position="1"/>
        <end position="16"/>
    </location>
</feature>
<dbReference type="InterPro" id="IPR012340">
    <property type="entry name" value="NA-bd_OB-fold"/>
</dbReference>
<evidence type="ECO:0000256" key="9">
    <source>
        <dbReference type="ARBA" id="ARBA00023146"/>
    </source>
</evidence>
<keyword evidence="7" id="KW-0067">ATP-binding</keyword>
<evidence type="ECO:0000256" key="4">
    <source>
        <dbReference type="ARBA" id="ARBA00022490"/>
    </source>
</evidence>
<comment type="subcellular location">
    <subcellularLocation>
        <location evidence="1">Cytoplasm</location>
    </subcellularLocation>
</comment>
<dbReference type="InParanoid" id="S7W581"/>
<dbReference type="FunFam" id="2.40.50.140:FF:000050">
    <property type="entry name" value="Lysine--tRNA ligase"/>
    <property type="match status" value="1"/>
</dbReference>
<dbReference type="PIRSF" id="PIRSF039101">
    <property type="entry name" value="LysRS2"/>
    <property type="match status" value="1"/>
</dbReference>
<keyword evidence="15" id="KW-1185">Reference proteome</keyword>
<dbReference type="OrthoDB" id="21243at2759"/>
<dbReference type="NCBIfam" id="TIGR00499">
    <property type="entry name" value="lysS_bact"/>
    <property type="match status" value="1"/>
</dbReference>
<dbReference type="CDD" id="cd00775">
    <property type="entry name" value="LysRS_core"/>
    <property type="match status" value="1"/>
</dbReference>
<evidence type="ECO:0000256" key="1">
    <source>
        <dbReference type="ARBA" id="ARBA00004496"/>
    </source>
</evidence>
<dbReference type="NCBIfam" id="NF001756">
    <property type="entry name" value="PRK00484.1"/>
    <property type="match status" value="1"/>
</dbReference>
<evidence type="ECO:0000256" key="3">
    <source>
        <dbReference type="ARBA" id="ARBA00011738"/>
    </source>
</evidence>
<feature type="domain" description="Aminoacyl-transfer RNA synthetases class-II family profile" evidence="13">
    <location>
        <begin position="210"/>
        <end position="534"/>
    </location>
</feature>
<dbReference type="CDD" id="cd04322">
    <property type="entry name" value="LysRS_N"/>
    <property type="match status" value="1"/>
</dbReference>
<keyword evidence="12" id="KW-0732">Signal</keyword>
<keyword evidence="5" id="KW-0436">Ligase</keyword>
<comment type="catalytic activity">
    <reaction evidence="10 11">
        <text>tRNA(Lys) + L-lysine + ATP = L-lysyl-tRNA(Lys) + AMP + diphosphate</text>
        <dbReference type="Rhea" id="RHEA:20792"/>
        <dbReference type="Rhea" id="RHEA-COMP:9696"/>
        <dbReference type="Rhea" id="RHEA-COMP:9697"/>
        <dbReference type="ChEBI" id="CHEBI:30616"/>
        <dbReference type="ChEBI" id="CHEBI:32551"/>
        <dbReference type="ChEBI" id="CHEBI:33019"/>
        <dbReference type="ChEBI" id="CHEBI:78442"/>
        <dbReference type="ChEBI" id="CHEBI:78529"/>
        <dbReference type="ChEBI" id="CHEBI:456215"/>
        <dbReference type="EC" id="6.1.1.6"/>
    </reaction>
</comment>
<evidence type="ECO:0000256" key="8">
    <source>
        <dbReference type="ARBA" id="ARBA00022917"/>
    </source>
</evidence>
<dbReference type="InterPro" id="IPR045864">
    <property type="entry name" value="aa-tRNA-synth_II/BPL/LPL"/>
</dbReference>
<comment type="caution">
    <text evidence="14">The sequence shown here is derived from an EMBL/GenBank/DDBJ whole genome shotgun (WGS) entry which is preliminary data.</text>
</comment>
<dbReference type="Pfam" id="PF01336">
    <property type="entry name" value="tRNA_anti-codon"/>
    <property type="match status" value="1"/>
</dbReference>
<keyword evidence="8" id="KW-0648">Protein biosynthesis</keyword>
<dbReference type="STRING" id="1358809.S7W581"/>
<accession>S7W581</accession>
<dbReference type="OMA" id="WIPGEPR"/>